<organism evidence="5 6">
    <name type="scientific">Jannaschia ovalis</name>
    <dbReference type="NCBI Taxonomy" id="3038773"/>
    <lineage>
        <taxon>Bacteria</taxon>
        <taxon>Pseudomonadati</taxon>
        <taxon>Pseudomonadota</taxon>
        <taxon>Alphaproteobacteria</taxon>
        <taxon>Rhodobacterales</taxon>
        <taxon>Roseobacteraceae</taxon>
        <taxon>Jannaschia</taxon>
    </lineage>
</organism>
<feature type="chain" id="PRO_5046880962" evidence="3">
    <location>
        <begin position="28"/>
        <end position="1076"/>
    </location>
</feature>
<evidence type="ECO:0000256" key="3">
    <source>
        <dbReference type="SAM" id="SignalP"/>
    </source>
</evidence>
<sequence>MIHSRGILARAIGVAWLAACVALPAAAERVVRSTPDSLATDLQGAGPGDVFSLAPGTYAPLAVTGLAGTPQAPIVLRAHDRADPPRLAGLTLRDVAGVTLRGLTLAPPATAPDQPNLIADSRFVRLENIMIDGPDALRRTGLRIVDSRDLLITGAEITGLRTGLLVAYSERVEIRASLLHGLGSDGMNFAAVADLLVEDNTIRDFSTRRPEGAHPDMIQFWTNGTTRPSRRITIRGNRLISGDGPWSQSIFMGNETVDELQPEAEMLYEDVTIEDNVIVNAHLHGISIGDTSGLTIRRNTVVRDPKALEVAGDPNLSTPVIRIADGARDVLVLGNVAHAVPQGDTREDWLIAGNLIVQDRRPFQPGHYEAVFRTVDRTRPARLGDFRPHAAGPLAGRDVGAPMLRGPSAPAADDAPADLPDAIALRPEAEALRIANGVDAPLTVAVPDGRILLGDLQPQTRLSVDQTSPLFGAEAFRLALRLHSDGSRRGGGGASPAPGAGHDRRGSRHRRGGAAYRRRADHPPRHPRLGAGARRRPRHRHRLRRDRGPPLGRDRRQARGRHPGRGPNAAGRPLGSDLRQSLRHAGHVRGLDQRLHAGRAPSPAARGAAAMTAATTDLRGAAPATGSASRALVPLYLLAVVVPVGMHLGPLYLTGLRILLLAVTLPLLAQLLRGRYGPVIATDWLFVGFAAWMTLALLANNPDRVIQQAPSVGVEFLGGYVIARATIRSVEAFLGFCRIILLVILIVLPAAIYEALTGASPIVRAIAALPGLVSVDEVPSDPRLGLERVQAIFAHPIHFGLFCSIAFSMTFVGLKDTMSDTRRWLAAGAVAGAGFLALSSGALLAIALQLGMIVWAATFRRLTWRWWLLVGLFALAYATVGLLSNRTAIQVFLSYATFSAHNAYWRAIIFEWGMMNVWANPILGIGLNEWVRPDWMHSSSVDNFWLLTAMRYGLPAFALLTAGWLTILVRLMRLPLAAESREGRIRRACVFTLIGLAFTLATVHVWTNIYSFTFFILGSTAFLLHPAEPSEVAPDGPRPGKGERQTRAERARRPAPSYTRFPEPQGAARPPRYARR</sequence>
<feature type="compositionally biased region" description="Basic residues" evidence="1">
    <location>
        <begin position="505"/>
        <end position="545"/>
    </location>
</feature>
<feature type="transmembrane region" description="Helical" evidence="2">
    <location>
        <begin position="903"/>
        <end position="924"/>
    </location>
</feature>
<dbReference type="InterPro" id="IPR039448">
    <property type="entry name" value="Beta_helix"/>
</dbReference>
<dbReference type="EMBL" id="CP122537">
    <property type="protein sequence ID" value="WGH77269.1"/>
    <property type="molecule type" value="Genomic_DNA"/>
</dbReference>
<evidence type="ECO:0000313" key="6">
    <source>
        <dbReference type="Proteomes" id="UP001243420"/>
    </source>
</evidence>
<dbReference type="Proteomes" id="UP001243420">
    <property type="component" value="Chromosome"/>
</dbReference>
<feature type="region of interest" description="Disordered" evidence="1">
    <location>
        <begin position="588"/>
        <end position="611"/>
    </location>
</feature>
<feature type="signal peptide" evidence="3">
    <location>
        <begin position="1"/>
        <end position="27"/>
    </location>
</feature>
<feature type="region of interest" description="Disordered" evidence="1">
    <location>
        <begin position="1029"/>
        <end position="1076"/>
    </location>
</feature>
<feature type="transmembrane region" description="Helical" evidence="2">
    <location>
        <begin position="864"/>
        <end position="883"/>
    </location>
</feature>
<keyword evidence="3" id="KW-0732">Signal</keyword>
<feature type="compositionally biased region" description="Basic and acidic residues" evidence="1">
    <location>
        <begin position="1038"/>
        <end position="1052"/>
    </location>
</feature>
<gene>
    <name evidence="5" type="ORF">P8627_09410</name>
</gene>
<keyword evidence="2" id="KW-0472">Membrane</keyword>
<keyword evidence="6" id="KW-1185">Reference proteome</keyword>
<evidence type="ECO:0000259" key="4">
    <source>
        <dbReference type="Pfam" id="PF13229"/>
    </source>
</evidence>
<dbReference type="PANTHER" id="PTHR37422:SF13">
    <property type="entry name" value="LIPOPOLYSACCHARIDE BIOSYNTHESIS PROTEIN PA4999-RELATED"/>
    <property type="match status" value="1"/>
</dbReference>
<dbReference type="PANTHER" id="PTHR37422">
    <property type="entry name" value="TEICHURONIC ACID BIOSYNTHESIS PROTEIN TUAE"/>
    <property type="match status" value="1"/>
</dbReference>
<evidence type="ECO:0000256" key="2">
    <source>
        <dbReference type="SAM" id="Phobius"/>
    </source>
</evidence>
<dbReference type="SMART" id="SM00710">
    <property type="entry name" value="PbH1"/>
    <property type="match status" value="7"/>
</dbReference>
<keyword evidence="2" id="KW-0812">Transmembrane</keyword>
<dbReference type="SUPFAM" id="SSF51126">
    <property type="entry name" value="Pectin lyase-like"/>
    <property type="match status" value="1"/>
</dbReference>
<dbReference type="RefSeq" id="WP_279963843.1">
    <property type="nucleotide sequence ID" value="NZ_CP122537.1"/>
</dbReference>
<dbReference type="InterPro" id="IPR011050">
    <property type="entry name" value="Pectin_lyase_fold/virulence"/>
</dbReference>
<feature type="region of interest" description="Disordered" evidence="1">
    <location>
        <begin position="484"/>
        <end position="576"/>
    </location>
</feature>
<dbReference type="InterPro" id="IPR006626">
    <property type="entry name" value="PbH1"/>
</dbReference>
<proteinExistence type="predicted"/>
<reference evidence="5 6" key="1">
    <citation type="submission" date="2023-04" db="EMBL/GenBank/DDBJ databases">
        <title>Jannaschia ovalis sp. nov., a marine bacterium isolated from sea tidal flat.</title>
        <authorList>
            <person name="Kwon D.Y."/>
            <person name="Kim J.-J."/>
        </authorList>
    </citation>
    <scope>NUCLEOTIDE SEQUENCE [LARGE SCALE GENOMIC DNA]</scope>
    <source>
        <strain evidence="5 6">GRR-S6-38</strain>
    </source>
</reference>
<feature type="transmembrane region" description="Helical" evidence="2">
    <location>
        <begin position="792"/>
        <end position="813"/>
    </location>
</feature>
<protein>
    <submittedName>
        <fullName evidence="5">Right-handed parallel beta-helix repeat-containing protein</fullName>
    </submittedName>
</protein>
<feature type="transmembrane region" description="Helical" evidence="2">
    <location>
        <begin position="988"/>
        <end position="1007"/>
    </location>
</feature>
<name>A0ABY8L7N8_9RHOB</name>
<feature type="transmembrane region" description="Helical" evidence="2">
    <location>
        <begin position="680"/>
        <end position="699"/>
    </location>
</feature>
<feature type="transmembrane region" description="Helical" evidence="2">
    <location>
        <begin position="825"/>
        <end position="858"/>
    </location>
</feature>
<evidence type="ECO:0000256" key="1">
    <source>
        <dbReference type="SAM" id="MobiDB-lite"/>
    </source>
</evidence>
<dbReference type="Pfam" id="PF13229">
    <property type="entry name" value="Beta_helix"/>
    <property type="match status" value="1"/>
</dbReference>
<dbReference type="Gene3D" id="2.160.20.10">
    <property type="entry name" value="Single-stranded right-handed beta-helix, Pectin lyase-like"/>
    <property type="match status" value="1"/>
</dbReference>
<feature type="transmembrane region" description="Helical" evidence="2">
    <location>
        <begin position="944"/>
        <end position="967"/>
    </location>
</feature>
<accession>A0ABY8L7N8</accession>
<feature type="transmembrane region" description="Helical" evidence="2">
    <location>
        <begin position="735"/>
        <end position="753"/>
    </location>
</feature>
<feature type="compositionally biased region" description="Low complexity" evidence="1">
    <location>
        <begin position="598"/>
        <end position="611"/>
    </location>
</feature>
<evidence type="ECO:0000313" key="5">
    <source>
        <dbReference type="EMBL" id="WGH77269.1"/>
    </source>
</evidence>
<dbReference type="InterPro" id="IPR051533">
    <property type="entry name" value="WaaL-like"/>
</dbReference>
<feature type="domain" description="Right handed beta helix" evidence="4">
    <location>
        <begin position="141"/>
        <end position="310"/>
    </location>
</feature>
<dbReference type="InterPro" id="IPR012334">
    <property type="entry name" value="Pectin_lyas_fold"/>
</dbReference>
<feature type="compositionally biased region" description="Basic and acidic residues" evidence="1">
    <location>
        <begin position="546"/>
        <end position="557"/>
    </location>
</feature>
<keyword evidence="2" id="KW-1133">Transmembrane helix</keyword>